<dbReference type="EMBL" id="JAJFAZ020000006">
    <property type="protein sequence ID" value="KAI5325572.1"/>
    <property type="molecule type" value="Genomic_DNA"/>
</dbReference>
<reference evidence="1 2" key="1">
    <citation type="journal article" date="2022" name="G3 (Bethesda)">
        <title>Whole-genome sequence and methylome profiling of the almond [Prunus dulcis (Mill.) D.A. Webb] cultivar 'Nonpareil'.</title>
        <authorList>
            <person name="D'Amico-Willman K.M."/>
            <person name="Ouma W.Z."/>
            <person name="Meulia T."/>
            <person name="Sideli G.M."/>
            <person name="Gradziel T.M."/>
            <person name="Fresnedo-Ramirez J."/>
        </authorList>
    </citation>
    <scope>NUCLEOTIDE SEQUENCE [LARGE SCALE GENOMIC DNA]</scope>
    <source>
        <strain evidence="1">Clone GOH B32 T37-40</strain>
    </source>
</reference>
<dbReference type="Proteomes" id="UP001054821">
    <property type="component" value="Chromosome 6"/>
</dbReference>
<name>A0AAD4VJW2_PRUDU</name>
<comment type="caution">
    <text evidence="1">The sequence shown here is derived from an EMBL/GenBank/DDBJ whole genome shotgun (WGS) entry which is preliminary data.</text>
</comment>
<evidence type="ECO:0000313" key="1">
    <source>
        <dbReference type="EMBL" id="KAI5325572.1"/>
    </source>
</evidence>
<protein>
    <submittedName>
        <fullName evidence="1">Uncharacterized protein</fullName>
    </submittedName>
</protein>
<evidence type="ECO:0000313" key="2">
    <source>
        <dbReference type="Proteomes" id="UP001054821"/>
    </source>
</evidence>
<keyword evidence="2" id="KW-1185">Reference proteome</keyword>
<organism evidence="1 2">
    <name type="scientific">Prunus dulcis</name>
    <name type="common">Almond</name>
    <name type="synonym">Amygdalus dulcis</name>
    <dbReference type="NCBI Taxonomy" id="3755"/>
    <lineage>
        <taxon>Eukaryota</taxon>
        <taxon>Viridiplantae</taxon>
        <taxon>Streptophyta</taxon>
        <taxon>Embryophyta</taxon>
        <taxon>Tracheophyta</taxon>
        <taxon>Spermatophyta</taxon>
        <taxon>Magnoliopsida</taxon>
        <taxon>eudicotyledons</taxon>
        <taxon>Gunneridae</taxon>
        <taxon>Pentapetalae</taxon>
        <taxon>rosids</taxon>
        <taxon>fabids</taxon>
        <taxon>Rosales</taxon>
        <taxon>Rosaceae</taxon>
        <taxon>Amygdaloideae</taxon>
        <taxon>Amygdaleae</taxon>
        <taxon>Prunus</taxon>
    </lineage>
</organism>
<dbReference type="AlphaFoldDB" id="A0AAD4VJW2"/>
<gene>
    <name evidence="1" type="ORF">L3X38_034646</name>
</gene>
<proteinExistence type="predicted"/>
<accession>A0AAD4VJW2</accession>
<sequence>MLFWKHLPPAPQIMKRLGGKWLAGKFLVSLTGDCCCEDLETFLSLVSDFRRVRTCKRTRSVRPWGTGVVPTEGSPML</sequence>